<dbReference type="InterPro" id="IPR038071">
    <property type="entry name" value="UROD/MetE-like_sf"/>
</dbReference>
<dbReference type="Proteomes" id="UP000799767">
    <property type="component" value="Unassembled WGS sequence"/>
</dbReference>
<dbReference type="AlphaFoldDB" id="A0A6A6PGJ9"/>
<proteinExistence type="predicted"/>
<dbReference type="Pfam" id="PF01717">
    <property type="entry name" value="Meth_synt_2"/>
    <property type="match status" value="1"/>
</dbReference>
<evidence type="ECO:0000259" key="1">
    <source>
        <dbReference type="Pfam" id="PF01717"/>
    </source>
</evidence>
<dbReference type="GO" id="GO:0009086">
    <property type="term" value="P:methionine biosynthetic process"/>
    <property type="evidence" value="ECO:0007669"/>
    <property type="project" value="InterPro"/>
</dbReference>
<dbReference type="OrthoDB" id="7772923at2759"/>
<dbReference type="CDD" id="cd03311">
    <property type="entry name" value="CIMS_C_terminal_like"/>
    <property type="match status" value="1"/>
</dbReference>
<reference evidence="2" key="1">
    <citation type="journal article" date="2020" name="Stud. Mycol.">
        <title>101 Dothideomycetes genomes: a test case for predicting lifestyles and emergence of pathogens.</title>
        <authorList>
            <person name="Haridas S."/>
            <person name="Albert R."/>
            <person name="Binder M."/>
            <person name="Bloem J."/>
            <person name="Labutti K."/>
            <person name="Salamov A."/>
            <person name="Andreopoulos B."/>
            <person name="Baker S."/>
            <person name="Barry K."/>
            <person name="Bills G."/>
            <person name="Bluhm B."/>
            <person name="Cannon C."/>
            <person name="Castanera R."/>
            <person name="Culley D."/>
            <person name="Daum C."/>
            <person name="Ezra D."/>
            <person name="Gonzalez J."/>
            <person name="Henrissat B."/>
            <person name="Kuo A."/>
            <person name="Liang C."/>
            <person name="Lipzen A."/>
            <person name="Lutzoni F."/>
            <person name="Magnuson J."/>
            <person name="Mondo S."/>
            <person name="Nolan M."/>
            <person name="Ohm R."/>
            <person name="Pangilinan J."/>
            <person name="Park H.-J."/>
            <person name="Ramirez L."/>
            <person name="Alfaro M."/>
            <person name="Sun H."/>
            <person name="Tritt A."/>
            <person name="Yoshinaga Y."/>
            <person name="Zwiers L.-H."/>
            <person name="Turgeon B."/>
            <person name="Goodwin S."/>
            <person name="Spatafora J."/>
            <person name="Crous P."/>
            <person name="Grigoriev I."/>
        </authorList>
    </citation>
    <scope>NUCLEOTIDE SEQUENCE</scope>
    <source>
        <strain evidence="2">CBS 113389</strain>
    </source>
</reference>
<dbReference type="GO" id="GO:0008270">
    <property type="term" value="F:zinc ion binding"/>
    <property type="evidence" value="ECO:0007669"/>
    <property type="project" value="InterPro"/>
</dbReference>
<dbReference type="RefSeq" id="XP_033585431.1">
    <property type="nucleotide sequence ID" value="XM_033732140.1"/>
</dbReference>
<dbReference type="SUPFAM" id="SSF51726">
    <property type="entry name" value="UROD/MetE-like"/>
    <property type="match status" value="1"/>
</dbReference>
<dbReference type="GO" id="GO:0003871">
    <property type="term" value="F:5-methyltetrahydropteroyltriglutamate-homocysteine S-methyltransferase activity"/>
    <property type="evidence" value="ECO:0007669"/>
    <property type="project" value="InterPro"/>
</dbReference>
<dbReference type="GeneID" id="54473142"/>
<keyword evidence="3" id="KW-1185">Reference proteome</keyword>
<evidence type="ECO:0000313" key="2">
    <source>
        <dbReference type="EMBL" id="KAF2478861.1"/>
    </source>
</evidence>
<feature type="domain" description="Cobalamin-independent methionine synthase MetE C-terminal/archaeal" evidence="1">
    <location>
        <begin position="183"/>
        <end position="380"/>
    </location>
</feature>
<dbReference type="PANTHER" id="PTHR43844">
    <property type="entry name" value="METHIONINE SYNTHASE"/>
    <property type="match status" value="1"/>
</dbReference>
<dbReference type="InterPro" id="IPR002629">
    <property type="entry name" value="Met_Synth_C/arc"/>
</dbReference>
<dbReference type="Gene3D" id="3.20.20.210">
    <property type="match status" value="1"/>
</dbReference>
<organism evidence="2 3">
    <name type="scientific">Neohortaea acidophila</name>
    <dbReference type="NCBI Taxonomy" id="245834"/>
    <lineage>
        <taxon>Eukaryota</taxon>
        <taxon>Fungi</taxon>
        <taxon>Dikarya</taxon>
        <taxon>Ascomycota</taxon>
        <taxon>Pezizomycotina</taxon>
        <taxon>Dothideomycetes</taxon>
        <taxon>Dothideomycetidae</taxon>
        <taxon>Mycosphaerellales</taxon>
        <taxon>Teratosphaeriaceae</taxon>
        <taxon>Neohortaea</taxon>
    </lineage>
</organism>
<sequence length="405" mass="45980">MSTAPRSPPFRAEHIGSLLRPDHLVQHRYAVADGSKSADSLVPVEQESIKEIVKLQQECGIHSLTNGEHSRHQFWGTFMETLNGMEEINLRDSGYDQSIFRQYAPDVKSFMHAKTIPNAVTVATGKISHTGVSTFLPELKYMQSILPRDQWPNIKLTLTSPSWYHFRYAPGRAYTEGVYANDDEYFADLAKAYQTELKILYDAGLRNGQVDDPNLAYFCSEAMLEGWKADPQNHQTADEQFDAYMRFYNACFQRPADFHLGIHLCRGNYLGSKHFSEGAYDRIATKLFNDLNVSTYYLEYDTPRAGGFEPLKHLPKEKNVVLGVVTSKFPELEDQREMVERVYKAADYVAEGDGSSREEALQRLCVSPQCGFASHAEGNALQRKDMRNKLKLVRAIADEVWPGQP</sequence>
<dbReference type="EMBL" id="MU001643">
    <property type="protein sequence ID" value="KAF2478861.1"/>
    <property type="molecule type" value="Genomic_DNA"/>
</dbReference>
<name>A0A6A6PGJ9_9PEZI</name>
<dbReference type="PANTHER" id="PTHR43844:SF2">
    <property type="entry name" value="SYNTHASE, VITAMIN-B12 INDEPENDENT, PUTATIVE (AFU_ORTHOLOGUE AFUA_3G12060)-RELATED"/>
    <property type="match status" value="1"/>
</dbReference>
<evidence type="ECO:0000313" key="3">
    <source>
        <dbReference type="Proteomes" id="UP000799767"/>
    </source>
</evidence>
<protein>
    <recommendedName>
        <fullName evidence="1">Cobalamin-independent methionine synthase MetE C-terminal/archaeal domain-containing protein</fullName>
    </recommendedName>
</protein>
<accession>A0A6A6PGJ9</accession>
<gene>
    <name evidence="2" type="ORF">BDY17DRAFT_287785</name>
</gene>